<evidence type="ECO:0000313" key="4">
    <source>
        <dbReference type="Proteomes" id="UP000541444"/>
    </source>
</evidence>
<proteinExistence type="predicted"/>
<evidence type="ECO:0000313" key="3">
    <source>
        <dbReference type="EMBL" id="KAF6164104.1"/>
    </source>
</evidence>
<feature type="non-terminal residue" evidence="3">
    <location>
        <position position="154"/>
    </location>
</feature>
<organism evidence="3 4">
    <name type="scientific">Kingdonia uniflora</name>
    <dbReference type="NCBI Taxonomy" id="39325"/>
    <lineage>
        <taxon>Eukaryota</taxon>
        <taxon>Viridiplantae</taxon>
        <taxon>Streptophyta</taxon>
        <taxon>Embryophyta</taxon>
        <taxon>Tracheophyta</taxon>
        <taxon>Spermatophyta</taxon>
        <taxon>Magnoliopsida</taxon>
        <taxon>Ranunculales</taxon>
        <taxon>Circaeasteraceae</taxon>
        <taxon>Kingdonia</taxon>
    </lineage>
</organism>
<comment type="caution">
    <text evidence="3">The sequence shown here is derived from an EMBL/GenBank/DDBJ whole genome shotgun (WGS) entry which is preliminary data.</text>
</comment>
<dbReference type="Pfam" id="PF03101">
    <property type="entry name" value="FAR1"/>
    <property type="match status" value="1"/>
</dbReference>
<dbReference type="PANTHER" id="PTHR46328:SF27">
    <property type="entry name" value="OS12G0287500 PROTEIN"/>
    <property type="match status" value="1"/>
</dbReference>
<dbReference type="OrthoDB" id="2402896at2759"/>
<feature type="domain" description="FAR1" evidence="2">
    <location>
        <begin position="17"/>
        <end position="108"/>
    </location>
</feature>
<name>A0A7J7NAN0_9MAGN</name>
<dbReference type="Proteomes" id="UP000541444">
    <property type="component" value="Unassembled WGS sequence"/>
</dbReference>
<feature type="compositionally biased region" description="Polar residues" evidence="1">
    <location>
        <begin position="54"/>
        <end position="66"/>
    </location>
</feature>
<gene>
    <name evidence="3" type="ORF">GIB67_017688</name>
</gene>
<dbReference type="EMBL" id="JACGCM010000940">
    <property type="protein sequence ID" value="KAF6164104.1"/>
    <property type="molecule type" value="Genomic_DNA"/>
</dbReference>
<dbReference type="PANTHER" id="PTHR46328">
    <property type="entry name" value="FAR-RED IMPAIRED RESPONSIVE (FAR1) FAMILY PROTEIN-RELATED"/>
    <property type="match status" value="1"/>
</dbReference>
<dbReference type="AlphaFoldDB" id="A0A7J7NAN0"/>
<reference evidence="3 4" key="1">
    <citation type="journal article" date="2020" name="IScience">
        <title>Genome Sequencing of the Endangered Kingdonia uniflora (Circaeasteraceae, Ranunculales) Reveals Potential Mechanisms of Evolutionary Specialization.</title>
        <authorList>
            <person name="Sun Y."/>
            <person name="Deng T."/>
            <person name="Zhang A."/>
            <person name="Moore M.J."/>
            <person name="Landis J.B."/>
            <person name="Lin N."/>
            <person name="Zhang H."/>
            <person name="Zhang X."/>
            <person name="Huang J."/>
            <person name="Zhang X."/>
            <person name="Sun H."/>
            <person name="Wang H."/>
        </authorList>
    </citation>
    <scope>NUCLEOTIDE SEQUENCE [LARGE SCALE GENOMIC DNA]</scope>
    <source>
        <strain evidence="3">TB1705</strain>
        <tissue evidence="3">Leaf</tissue>
    </source>
</reference>
<sequence>MPYEGKVFDTVDEAILFYEKYGWTKGLSTKKRNSKKRPRSEEIARATFCCLSNGLSKKNQTSSTSEQDGKKHSSYQCGCKATLNINWRENLGKYVVTSFSDVHNHNLVYPRNHHRMKINHFFPEAAKNLTKTFELHNISISKVPTLFPDKTFNK</sequence>
<protein>
    <recommendedName>
        <fullName evidence="2">FAR1 domain-containing protein</fullName>
    </recommendedName>
</protein>
<evidence type="ECO:0000259" key="2">
    <source>
        <dbReference type="Pfam" id="PF03101"/>
    </source>
</evidence>
<evidence type="ECO:0000256" key="1">
    <source>
        <dbReference type="SAM" id="MobiDB-lite"/>
    </source>
</evidence>
<keyword evidence="4" id="KW-1185">Reference proteome</keyword>
<dbReference type="InterPro" id="IPR004330">
    <property type="entry name" value="FAR1_DNA_bnd_dom"/>
</dbReference>
<accession>A0A7J7NAN0</accession>
<feature type="region of interest" description="Disordered" evidence="1">
    <location>
        <begin position="54"/>
        <end position="74"/>
    </location>
</feature>